<evidence type="ECO:0000256" key="3">
    <source>
        <dbReference type="ARBA" id="ARBA00022692"/>
    </source>
</evidence>
<feature type="transmembrane region" description="Helical" evidence="6">
    <location>
        <begin position="748"/>
        <end position="772"/>
    </location>
</feature>
<feature type="transmembrane region" description="Helical" evidence="6">
    <location>
        <begin position="382"/>
        <end position="402"/>
    </location>
</feature>
<dbReference type="Pfam" id="PF02687">
    <property type="entry name" value="FtsX"/>
    <property type="match status" value="2"/>
</dbReference>
<evidence type="ECO:0000256" key="2">
    <source>
        <dbReference type="ARBA" id="ARBA00022475"/>
    </source>
</evidence>
<feature type="transmembrane region" description="Helical" evidence="6">
    <location>
        <begin position="784"/>
        <end position="804"/>
    </location>
</feature>
<evidence type="ECO:0000313" key="8">
    <source>
        <dbReference type="EMBL" id="GGO87831.1"/>
    </source>
</evidence>
<evidence type="ECO:0000256" key="1">
    <source>
        <dbReference type="ARBA" id="ARBA00004651"/>
    </source>
</evidence>
<organism evidence="8 9">
    <name type="scientific">Marinobacterium nitratireducens</name>
    <dbReference type="NCBI Taxonomy" id="518897"/>
    <lineage>
        <taxon>Bacteria</taxon>
        <taxon>Pseudomonadati</taxon>
        <taxon>Pseudomonadota</taxon>
        <taxon>Gammaproteobacteria</taxon>
        <taxon>Oceanospirillales</taxon>
        <taxon>Oceanospirillaceae</taxon>
        <taxon>Marinobacterium</taxon>
    </lineage>
</organism>
<evidence type="ECO:0000313" key="9">
    <source>
        <dbReference type="Proteomes" id="UP000599578"/>
    </source>
</evidence>
<reference evidence="8 9" key="1">
    <citation type="journal article" date="2014" name="Int. J. Syst. Evol. Microbiol.">
        <title>Complete genome sequence of Corynebacterium casei LMG S-19264T (=DSM 44701T), isolated from a smear-ripened cheese.</title>
        <authorList>
            <consortium name="US DOE Joint Genome Institute (JGI-PGF)"/>
            <person name="Walter F."/>
            <person name="Albersmeier A."/>
            <person name="Kalinowski J."/>
            <person name="Ruckert C."/>
        </authorList>
    </citation>
    <scope>NUCLEOTIDE SEQUENCE [LARGE SCALE GENOMIC DNA]</scope>
    <source>
        <strain evidence="8 9">CGMCC 1.7286</strain>
    </source>
</reference>
<evidence type="ECO:0000256" key="4">
    <source>
        <dbReference type="ARBA" id="ARBA00022989"/>
    </source>
</evidence>
<keyword evidence="5 6" id="KW-0472">Membrane</keyword>
<gene>
    <name evidence="8" type="primary">ybbP</name>
    <name evidence="8" type="ORF">GCM10011348_41920</name>
</gene>
<accession>A0A917ZR14</accession>
<evidence type="ECO:0000259" key="7">
    <source>
        <dbReference type="Pfam" id="PF02687"/>
    </source>
</evidence>
<dbReference type="PANTHER" id="PTHR30287:SF1">
    <property type="entry name" value="INNER MEMBRANE PROTEIN"/>
    <property type="match status" value="1"/>
</dbReference>
<evidence type="ECO:0000256" key="5">
    <source>
        <dbReference type="ARBA" id="ARBA00023136"/>
    </source>
</evidence>
<proteinExistence type="predicted"/>
<dbReference type="PANTHER" id="PTHR30287">
    <property type="entry name" value="MEMBRANE COMPONENT OF PREDICTED ABC SUPERFAMILY METABOLITE UPTAKE TRANSPORTER"/>
    <property type="match status" value="1"/>
</dbReference>
<sequence length="820" mass="90147">MNSIVLNLARRQARRSLRSPEWRALLAALLVAITLISLLTQLGDRLEQSLNRRTAELLGADLVLRSEEPVNIAADTGVRSSRVAQFPTMIEAGDEMLLTSVRAVDAPYPLRGEIITEPAQHPAIPEPGTAWAEPRVFEMLQVEPGDSIQLGYSELRLTHRLISSPDRGSGFRAFSPGLIMRANELDATGVIAPGSRVQYRQLFAGPAAAIAALEQTLSANLRSDQRLYSLNSDQPMTGRALRNAELYLRLSALFALLLGALTITLSLRRYNAAQHARAALLLSLGLDSRKLLGLYAYQLLFGWVACALTGTLLAVALQQLLVGLVGDLLPQPVPQAGFASIASGALIGLLLLATLGLPAFYRLSRVSVAALFRETRLPSGSRIRLTYLVGLLLLAALMSLYVDSVAMAVMLLGTLTLSGLMVGLAVQWLLQRLATALRERLRLGRLLALRVRQQRRWHRLQGATMTLLLTLMATLLIARGDLLQQWRSQFPPDTPNYFLINIQPWERERLDSFLAGQELTPTLYPMVRGRITSRNGTPLAELSLSEEQRRHNALRRELNLTWSGSLPDNNALPEGDWWPPDTSDAALISVEQDLATALGVGLGDRVGFQIGAQEIEARVSSIRTVEWESFQPNFYVIFSPGALDRMPATYITAMRLDGDQRGLARVLLKEFPTLTLIDIDQLLNQAQSLIERLIDSSSLILLLTLLAGLLLLLVTLMQELERRRYESALLQTLGASPRQSRQLDLLELLCLGLICGLLAALCSEAVLALIHTRMLQAPVTLHPLSWLLLPPLSALLFLALGALVRRPLDQARCFGLLKAG</sequence>
<feature type="transmembrane region" description="Helical" evidence="6">
    <location>
        <begin position="246"/>
        <end position="267"/>
    </location>
</feature>
<evidence type="ECO:0000256" key="6">
    <source>
        <dbReference type="SAM" id="Phobius"/>
    </source>
</evidence>
<feature type="transmembrane region" description="Helical" evidence="6">
    <location>
        <begin position="408"/>
        <end position="430"/>
    </location>
</feature>
<feature type="transmembrane region" description="Helical" evidence="6">
    <location>
        <begin position="699"/>
        <end position="717"/>
    </location>
</feature>
<keyword evidence="2" id="KW-1003">Cell membrane</keyword>
<dbReference type="Proteomes" id="UP000599578">
    <property type="component" value="Unassembled WGS sequence"/>
</dbReference>
<dbReference type="EMBL" id="BMLT01000014">
    <property type="protein sequence ID" value="GGO87831.1"/>
    <property type="molecule type" value="Genomic_DNA"/>
</dbReference>
<keyword evidence="9" id="KW-1185">Reference proteome</keyword>
<name>A0A917ZR14_9GAMM</name>
<dbReference type="InterPro" id="IPR038766">
    <property type="entry name" value="Membrane_comp_ABC_pdt"/>
</dbReference>
<feature type="domain" description="ABC3 transporter permease C-terminal" evidence="7">
    <location>
        <begin position="252"/>
        <end position="367"/>
    </location>
</feature>
<feature type="transmembrane region" description="Helical" evidence="6">
    <location>
        <begin position="337"/>
        <end position="361"/>
    </location>
</feature>
<comment type="caution">
    <text evidence="8">The sequence shown here is derived from an EMBL/GenBank/DDBJ whole genome shotgun (WGS) entry which is preliminary data.</text>
</comment>
<keyword evidence="4 6" id="KW-1133">Transmembrane helix</keyword>
<feature type="transmembrane region" description="Helical" evidence="6">
    <location>
        <begin position="294"/>
        <end position="317"/>
    </location>
</feature>
<dbReference type="InterPro" id="IPR003838">
    <property type="entry name" value="ABC3_permease_C"/>
</dbReference>
<protein>
    <submittedName>
        <fullName evidence="8">Permease</fullName>
    </submittedName>
</protein>
<dbReference type="GO" id="GO:0005886">
    <property type="term" value="C:plasma membrane"/>
    <property type="evidence" value="ECO:0007669"/>
    <property type="project" value="UniProtKB-SubCell"/>
</dbReference>
<comment type="subcellular location">
    <subcellularLocation>
        <location evidence="1">Cell membrane</location>
        <topology evidence="1">Multi-pass membrane protein</topology>
    </subcellularLocation>
</comment>
<feature type="domain" description="ABC3 transporter permease C-terminal" evidence="7">
    <location>
        <begin position="699"/>
        <end position="804"/>
    </location>
</feature>
<feature type="transmembrane region" description="Helical" evidence="6">
    <location>
        <begin position="460"/>
        <end position="478"/>
    </location>
</feature>
<keyword evidence="3 6" id="KW-0812">Transmembrane</keyword>
<dbReference type="AlphaFoldDB" id="A0A917ZR14"/>
<dbReference type="RefSeq" id="WP_188862593.1">
    <property type="nucleotide sequence ID" value="NZ_BMLT01000014.1"/>
</dbReference>